<accession>A0ABW3ZCB1</accession>
<organism evidence="2 3">
    <name type="scientific">Litorisediminicola beolgyonensis</name>
    <dbReference type="NCBI Taxonomy" id="1173614"/>
    <lineage>
        <taxon>Bacteria</taxon>
        <taxon>Pseudomonadati</taxon>
        <taxon>Pseudomonadota</taxon>
        <taxon>Alphaproteobacteria</taxon>
        <taxon>Rhodobacterales</taxon>
        <taxon>Paracoccaceae</taxon>
        <taxon>Litorisediminicola</taxon>
    </lineage>
</organism>
<name>A0ABW3ZCB1_9RHOB</name>
<dbReference type="Gene3D" id="3.30.2390.10">
    <property type="entry name" value="TTHA1013-like"/>
    <property type="match status" value="1"/>
</dbReference>
<dbReference type="Pfam" id="PF08972">
    <property type="entry name" value="DUF1902"/>
    <property type="match status" value="1"/>
</dbReference>
<dbReference type="SUPFAM" id="SSF143100">
    <property type="entry name" value="TTHA1013/TTHA0281-like"/>
    <property type="match status" value="1"/>
</dbReference>
<gene>
    <name evidence="2" type="ORF">ACFQ4E_00085</name>
</gene>
<feature type="domain" description="DUF1902" evidence="1">
    <location>
        <begin position="16"/>
        <end position="63"/>
    </location>
</feature>
<dbReference type="EMBL" id="JBHTMU010000001">
    <property type="protein sequence ID" value="MFD1340812.1"/>
    <property type="molecule type" value="Genomic_DNA"/>
</dbReference>
<evidence type="ECO:0000313" key="2">
    <source>
        <dbReference type="EMBL" id="MFD1340812.1"/>
    </source>
</evidence>
<protein>
    <submittedName>
        <fullName evidence="2">DUF1902 domain-containing protein</fullName>
    </submittedName>
</protein>
<sequence>MTSMFAGGCLMQRAFEVKAIWDPELRLWLSESDIEGLHVEAETFEEFQSLVQDFAAELIVANHYSDLDLSKTNLRDIIPAVIIHHQDSAA</sequence>
<dbReference type="Proteomes" id="UP001597135">
    <property type="component" value="Unassembled WGS sequence"/>
</dbReference>
<reference evidence="3" key="1">
    <citation type="journal article" date="2019" name="Int. J. Syst. Evol. Microbiol.">
        <title>The Global Catalogue of Microorganisms (GCM) 10K type strain sequencing project: providing services to taxonomists for standard genome sequencing and annotation.</title>
        <authorList>
            <consortium name="The Broad Institute Genomics Platform"/>
            <consortium name="The Broad Institute Genome Sequencing Center for Infectious Disease"/>
            <person name="Wu L."/>
            <person name="Ma J."/>
        </authorList>
    </citation>
    <scope>NUCLEOTIDE SEQUENCE [LARGE SCALE GENOMIC DNA]</scope>
    <source>
        <strain evidence="3">CCUG 62953</strain>
    </source>
</reference>
<dbReference type="InterPro" id="IPR015066">
    <property type="entry name" value="DUF1902"/>
</dbReference>
<evidence type="ECO:0000313" key="3">
    <source>
        <dbReference type="Proteomes" id="UP001597135"/>
    </source>
</evidence>
<comment type="caution">
    <text evidence="2">The sequence shown here is derived from an EMBL/GenBank/DDBJ whole genome shotgun (WGS) entry which is preliminary data.</text>
</comment>
<keyword evidence="3" id="KW-1185">Reference proteome</keyword>
<dbReference type="InterPro" id="IPR035069">
    <property type="entry name" value="TTHA1013/TTHA0281-like"/>
</dbReference>
<proteinExistence type="predicted"/>
<evidence type="ECO:0000259" key="1">
    <source>
        <dbReference type="Pfam" id="PF08972"/>
    </source>
</evidence>